<evidence type="ECO:0000256" key="1">
    <source>
        <dbReference type="ARBA" id="ARBA00010857"/>
    </source>
</evidence>
<gene>
    <name evidence="8" type="ORF">SSS_1901</name>
</gene>
<evidence type="ECO:0000313" key="10">
    <source>
        <dbReference type="Proteomes" id="UP000070412"/>
    </source>
</evidence>
<keyword evidence="5" id="KW-0805">Transcription regulation</keyword>
<dbReference type="OrthoDB" id="2121711at2759"/>
<evidence type="ECO:0000256" key="5">
    <source>
        <dbReference type="ARBA" id="ARBA00023015"/>
    </source>
</evidence>
<keyword evidence="10" id="KW-1185">Reference proteome</keyword>
<dbReference type="EnsemblMetazoa" id="SSS_1901s_mrna">
    <property type="protein sequence ID" value="KAF7493013.1"/>
    <property type="gene ID" value="SSS_1901"/>
</dbReference>
<reference evidence="10" key="1">
    <citation type="journal article" date="2020" name="PLoS Negl. Trop. Dis.">
        <title>High-quality nuclear genome for Sarcoptes scabiei-A critical resource for a neglected parasite.</title>
        <authorList>
            <person name="Korhonen P.K."/>
            <person name="Gasser R.B."/>
            <person name="Ma G."/>
            <person name="Wang T."/>
            <person name="Stroehlein A.J."/>
            <person name="Young N.D."/>
            <person name="Ang C.S."/>
            <person name="Fernando D.D."/>
            <person name="Lu H.C."/>
            <person name="Taylor S."/>
            <person name="Reynolds S.L."/>
            <person name="Mofiz E."/>
            <person name="Najaraj S.H."/>
            <person name="Gowda H."/>
            <person name="Madugundu A."/>
            <person name="Renuse S."/>
            <person name="Holt D."/>
            <person name="Pandey A."/>
            <person name="Papenfuss A.T."/>
            <person name="Fischer K."/>
        </authorList>
    </citation>
    <scope>NUCLEOTIDE SEQUENCE [LARGE SCALE GENOMIC DNA]</scope>
</reference>
<keyword evidence="3" id="KW-0479">Metal-binding</keyword>
<keyword evidence="3" id="KW-0863">Zinc-finger</keyword>
<accession>A0A834RGL5</accession>
<keyword evidence="2" id="KW-0677">Repeat</keyword>
<evidence type="ECO:0000313" key="9">
    <source>
        <dbReference type="EnsemblMetazoa" id="KAF7493013.1"/>
    </source>
</evidence>
<dbReference type="InterPro" id="IPR054078">
    <property type="entry name" value="BRF2-like_C"/>
</dbReference>
<evidence type="ECO:0000259" key="7">
    <source>
        <dbReference type="Pfam" id="PF21886"/>
    </source>
</evidence>
<name>A0A834RGL5_SARSC</name>
<dbReference type="SUPFAM" id="SSF47954">
    <property type="entry name" value="Cyclin-like"/>
    <property type="match status" value="1"/>
</dbReference>
<organism evidence="8">
    <name type="scientific">Sarcoptes scabiei</name>
    <name type="common">Itch mite</name>
    <name type="synonym">Acarus scabiei</name>
    <dbReference type="NCBI Taxonomy" id="52283"/>
    <lineage>
        <taxon>Eukaryota</taxon>
        <taxon>Metazoa</taxon>
        <taxon>Ecdysozoa</taxon>
        <taxon>Arthropoda</taxon>
        <taxon>Chelicerata</taxon>
        <taxon>Arachnida</taxon>
        <taxon>Acari</taxon>
        <taxon>Acariformes</taxon>
        <taxon>Sarcoptiformes</taxon>
        <taxon>Astigmata</taxon>
        <taxon>Psoroptidia</taxon>
        <taxon>Sarcoptoidea</taxon>
        <taxon>Sarcoptidae</taxon>
        <taxon>Sarcoptinae</taxon>
        <taxon>Sarcoptes</taxon>
    </lineage>
</organism>
<dbReference type="GO" id="GO:0097550">
    <property type="term" value="C:transcription preinitiation complex"/>
    <property type="evidence" value="ECO:0007669"/>
    <property type="project" value="TreeGrafter"/>
</dbReference>
<evidence type="ECO:0000313" key="8">
    <source>
        <dbReference type="EMBL" id="KAF7493013.1"/>
    </source>
</evidence>
<dbReference type="AlphaFoldDB" id="A0A834RGL5"/>
<evidence type="ECO:0000256" key="4">
    <source>
        <dbReference type="ARBA" id="ARBA00022833"/>
    </source>
</evidence>
<dbReference type="InterPro" id="IPR036915">
    <property type="entry name" value="Cyclin-like_sf"/>
</dbReference>
<comment type="similarity">
    <text evidence="1">Belongs to the TFIIB family.</text>
</comment>
<dbReference type="Proteomes" id="UP000070412">
    <property type="component" value="Unassembled WGS sequence"/>
</dbReference>
<sequence>MSINKDVISGILLEKENDSNHCPECFSTELILENFVQICSDCGNIINDTPISVDKTTKNQSFESKNHVLKYCKSRNRIFKRETVPILLGTKLIETICQKLSIPKRIQESSIDLFKKSSENSEFKFVSTNMKQCLAISCVYIIANQQNYPITLTELANNTDCLLNHIGSVLSRIQKIFPDVFDQSSKLIEFLVPSYVLKHDFDEKEKISIIETAKNLVWMWREAILVQGFNPIYVIYSALFFAWKSIDHNRASKSLAEFCDEYQIVLNLSLQRKVKYFFKILKQFVISSPCFMDDENEITVQNISLKIPQLVQWKKIIVFNYNQQHQQNFDTKKIDEIGRKRQHNQSSSLETKCLKNSDDNNFDDLEGDDLSDNELDCYIRTAKEIEEIEKFHLQTR</sequence>
<feature type="domain" description="BRF2-like C-terminal" evidence="7">
    <location>
        <begin position="200"/>
        <end position="285"/>
    </location>
</feature>
<reference evidence="8" key="2">
    <citation type="submission" date="2020-01" db="EMBL/GenBank/DDBJ databases">
        <authorList>
            <person name="Korhonen P.K.K."/>
            <person name="Guangxu M.G."/>
            <person name="Wang T.W."/>
            <person name="Stroehlein A.J.S."/>
            <person name="Young N.D."/>
            <person name="Ang C.-S.A."/>
            <person name="Fernando D.W.F."/>
            <person name="Lu H.L."/>
            <person name="Taylor S.T."/>
            <person name="Ehtesham M.E.M."/>
            <person name="Najaraj S.H.N."/>
            <person name="Harsha G.H.G."/>
            <person name="Madugundu A.M."/>
            <person name="Renuse S.R."/>
            <person name="Holt D.H."/>
            <person name="Pandey A.P."/>
            <person name="Papenfuss A.P."/>
            <person name="Gasser R.B.G."/>
            <person name="Fischer K.F."/>
        </authorList>
    </citation>
    <scope>NUCLEOTIDE SEQUENCE</scope>
    <source>
        <strain evidence="8">SSS_KF_BRIS2020</strain>
    </source>
</reference>
<dbReference type="Pfam" id="PF21886">
    <property type="entry name" value="BRF2-like_C_cyclin_rpt"/>
    <property type="match status" value="1"/>
</dbReference>
<evidence type="ECO:0000256" key="3">
    <source>
        <dbReference type="ARBA" id="ARBA00022771"/>
    </source>
</evidence>
<evidence type="ECO:0000256" key="6">
    <source>
        <dbReference type="ARBA" id="ARBA00023163"/>
    </source>
</evidence>
<dbReference type="InterPro" id="IPR000812">
    <property type="entry name" value="TFIIB"/>
</dbReference>
<keyword evidence="4" id="KW-0862">Zinc</keyword>
<dbReference type="GO" id="GO:0070897">
    <property type="term" value="P:transcription preinitiation complex assembly"/>
    <property type="evidence" value="ECO:0007669"/>
    <property type="project" value="InterPro"/>
</dbReference>
<dbReference type="Gene3D" id="1.10.472.170">
    <property type="match status" value="1"/>
</dbReference>
<proteinExistence type="inferred from homology"/>
<dbReference type="GO" id="GO:0005634">
    <property type="term" value="C:nucleus"/>
    <property type="evidence" value="ECO:0007669"/>
    <property type="project" value="TreeGrafter"/>
</dbReference>
<dbReference type="GO" id="GO:0017025">
    <property type="term" value="F:TBP-class protein binding"/>
    <property type="evidence" value="ECO:0007669"/>
    <property type="project" value="TreeGrafter"/>
</dbReference>
<keyword evidence="6" id="KW-0804">Transcription</keyword>
<protein>
    <submittedName>
        <fullName evidence="8">Transcription factor IIIB 50 kDa subunit</fullName>
    </submittedName>
</protein>
<dbReference type="PANTHER" id="PTHR11618">
    <property type="entry name" value="TRANSCRIPTION INITIATION FACTOR IIB-RELATED"/>
    <property type="match status" value="1"/>
</dbReference>
<evidence type="ECO:0000256" key="2">
    <source>
        <dbReference type="ARBA" id="ARBA00022737"/>
    </source>
</evidence>
<dbReference type="PANTHER" id="PTHR11618:SF5">
    <property type="entry name" value="TRANSCRIPTION FACTOR IIIB 50 KDA SUBUNIT"/>
    <property type="match status" value="1"/>
</dbReference>
<reference evidence="9" key="3">
    <citation type="submission" date="2022-06" db="UniProtKB">
        <authorList>
            <consortium name="EnsemblMetazoa"/>
        </authorList>
    </citation>
    <scope>IDENTIFICATION</scope>
</reference>
<dbReference type="EMBL" id="WVUK01000056">
    <property type="protein sequence ID" value="KAF7493013.1"/>
    <property type="molecule type" value="Genomic_DNA"/>
</dbReference>
<dbReference type="GO" id="GO:0008270">
    <property type="term" value="F:zinc ion binding"/>
    <property type="evidence" value="ECO:0007669"/>
    <property type="project" value="UniProtKB-KW"/>
</dbReference>